<evidence type="ECO:0000256" key="1">
    <source>
        <dbReference type="ARBA" id="ARBA00004651"/>
    </source>
</evidence>
<dbReference type="AlphaFoldDB" id="A0A7J2U5M5"/>
<organism evidence="9">
    <name type="scientific">Ignisphaera aggregans</name>
    <dbReference type="NCBI Taxonomy" id="334771"/>
    <lineage>
        <taxon>Archaea</taxon>
        <taxon>Thermoproteota</taxon>
        <taxon>Thermoprotei</taxon>
        <taxon>Desulfurococcales</taxon>
        <taxon>Desulfurococcaceae</taxon>
        <taxon>Ignisphaera</taxon>
    </lineage>
</organism>
<keyword evidence="5 7" id="KW-1133">Transmembrane helix</keyword>
<keyword evidence="3" id="KW-1003">Cell membrane</keyword>
<feature type="transmembrane region" description="Helical" evidence="7">
    <location>
        <begin position="16"/>
        <end position="37"/>
    </location>
</feature>
<sequence>MCILGRGMWLHILKKLFYVLLVVLTTTAVLYSVARLFPGDPITVLYGETAPSPDIRKLLEARLWLDKPIYAQLLLYWKRLFTGDWGVSIFSGEPVLTLILRRYINSLALALATTITTTALCVLLVYLSTVKGYDKIFTQLATVSTSMPAVLWGIVLMLVLALLKMPIPFGSIVMPLATLTIAGVGIFYTILKNLIEKAFSEPFIEMYRAVGMSRARLFIRALHYAMPVYVTAVLYRLGLIVAGAIATETLFSYPGMGKLLVDAFSSRDYPVLLGWSAMISSTLALLNIFGDLLHMYIDPRIREEK</sequence>
<dbReference type="InterPro" id="IPR000515">
    <property type="entry name" value="MetI-like"/>
</dbReference>
<dbReference type="PROSITE" id="PS50928">
    <property type="entry name" value="ABC_TM1"/>
    <property type="match status" value="1"/>
</dbReference>
<keyword evidence="4 7" id="KW-0812">Transmembrane</keyword>
<feature type="transmembrane region" description="Helical" evidence="7">
    <location>
        <begin position="169"/>
        <end position="191"/>
    </location>
</feature>
<evidence type="ECO:0000256" key="4">
    <source>
        <dbReference type="ARBA" id="ARBA00022692"/>
    </source>
</evidence>
<feature type="transmembrane region" description="Helical" evidence="7">
    <location>
        <begin position="140"/>
        <end position="163"/>
    </location>
</feature>
<comment type="similarity">
    <text evidence="7">Belongs to the binding-protein-dependent transport system permease family.</text>
</comment>
<gene>
    <name evidence="9" type="ORF">ENO26_08685</name>
</gene>
<evidence type="ECO:0000256" key="6">
    <source>
        <dbReference type="ARBA" id="ARBA00023136"/>
    </source>
</evidence>
<feature type="transmembrane region" description="Helical" evidence="7">
    <location>
        <begin position="103"/>
        <end position="128"/>
    </location>
</feature>
<evidence type="ECO:0000256" key="3">
    <source>
        <dbReference type="ARBA" id="ARBA00022475"/>
    </source>
</evidence>
<comment type="subcellular location">
    <subcellularLocation>
        <location evidence="1 7">Cell membrane</location>
        <topology evidence="1 7">Multi-pass membrane protein</topology>
    </subcellularLocation>
</comment>
<dbReference type="CDD" id="cd06261">
    <property type="entry name" value="TM_PBP2"/>
    <property type="match status" value="1"/>
</dbReference>
<dbReference type="GO" id="GO:0005886">
    <property type="term" value="C:plasma membrane"/>
    <property type="evidence" value="ECO:0007669"/>
    <property type="project" value="UniProtKB-SubCell"/>
</dbReference>
<dbReference type="Pfam" id="PF00528">
    <property type="entry name" value="BPD_transp_1"/>
    <property type="match status" value="1"/>
</dbReference>
<evidence type="ECO:0000256" key="7">
    <source>
        <dbReference type="RuleBase" id="RU363032"/>
    </source>
</evidence>
<feature type="transmembrane region" description="Helical" evidence="7">
    <location>
        <begin position="272"/>
        <end position="297"/>
    </location>
</feature>
<keyword evidence="2 7" id="KW-0813">Transport</keyword>
<accession>A0A7J2U5M5</accession>
<dbReference type="PANTHER" id="PTHR43163:SF6">
    <property type="entry name" value="DIPEPTIDE TRANSPORT SYSTEM PERMEASE PROTEIN DPPB-RELATED"/>
    <property type="match status" value="1"/>
</dbReference>
<reference evidence="9" key="1">
    <citation type="journal article" date="2020" name="mSystems">
        <title>Genome- and Community-Level Interaction Insights into Carbon Utilization and Element Cycling Functions of Hydrothermarchaeota in Hydrothermal Sediment.</title>
        <authorList>
            <person name="Zhou Z."/>
            <person name="Liu Y."/>
            <person name="Xu W."/>
            <person name="Pan J."/>
            <person name="Luo Z.H."/>
            <person name="Li M."/>
        </authorList>
    </citation>
    <scope>NUCLEOTIDE SEQUENCE [LARGE SCALE GENOMIC DNA]</scope>
    <source>
        <strain evidence="9">SpSt-125</strain>
    </source>
</reference>
<feature type="transmembrane region" description="Helical" evidence="7">
    <location>
        <begin position="221"/>
        <end position="246"/>
    </location>
</feature>
<dbReference type="EMBL" id="DSEU01000059">
    <property type="protein sequence ID" value="HEM67617.1"/>
    <property type="molecule type" value="Genomic_DNA"/>
</dbReference>
<keyword evidence="6 7" id="KW-0472">Membrane</keyword>
<comment type="caution">
    <text evidence="9">The sequence shown here is derived from an EMBL/GenBank/DDBJ whole genome shotgun (WGS) entry which is preliminary data.</text>
</comment>
<evidence type="ECO:0000256" key="2">
    <source>
        <dbReference type="ARBA" id="ARBA00022448"/>
    </source>
</evidence>
<evidence type="ECO:0000256" key="5">
    <source>
        <dbReference type="ARBA" id="ARBA00022989"/>
    </source>
</evidence>
<dbReference type="SUPFAM" id="SSF161098">
    <property type="entry name" value="MetI-like"/>
    <property type="match status" value="1"/>
</dbReference>
<dbReference type="InterPro" id="IPR035906">
    <property type="entry name" value="MetI-like_sf"/>
</dbReference>
<dbReference type="PANTHER" id="PTHR43163">
    <property type="entry name" value="DIPEPTIDE TRANSPORT SYSTEM PERMEASE PROTEIN DPPB-RELATED"/>
    <property type="match status" value="1"/>
</dbReference>
<name>A0A7J2U5M5_9CREN</name>
<feature type="domain" description="ABC transmembrane type-1" evidence="8">
    <location>
        <begin position="103"/>
        <end position="290"/>
    </location>
</feature>
<evidence type="ECO:0000313" key="9">
    <source>
        <dbReference type="EMBL" id="HEM67617.1"/>
    </source>
</evidence>
<evidence type="ECO:0000259" key="8">
    <source>
        <dbReference type="PROSITE" id="PS50928"/>
    </source>
</evidence>
<dbReference type="GO" id="GO:0055085">
    <property type="term" value="P:transmembrane transport"/>
    <property type="evidence" value="ECO:0007669"/>
    <property type="project" value="InterPro"/>
</dbReference>
<dbReference type="Gene3D" id="1.10.3720.10">
    <property type="entry name" value="MetI-like"/>
    <property type="match status" value="1"/>
</dbReference>
<protein>
    <submittedName>
        <fullName evidence="9">ABC transporter permease</fullName>
    </submittedName>
</protein>
<proteinExistence type="inferred from homology"/>